<evidence type="ECO:0000313" key="1">
    <source>
        <dbReference type="EMBL" id="RDY05012.1"/>
    </source>
</evidence>
<organism evidence="1 2">
    <name type="scientific">Mucuna pruriens</name>
    <name type="common">Velvet bean</name>
    <name type="synonym">Dolichos pruriens</name>
    <dbReference type="NCBI Taxonomy" id="157652"/>
    <lineage>
        <taxon>Eukaryota</taxon>
        <taxon>Viridiplantae</taxon>
        <taxon>Streptophyta</taxon>
        <taxon>Embryophyta</taxon>
        <taxon>Tracheophyta</taxon>
        <taxon>Spermatophyta</taxon>
        <taxon>Magnoliopsida</taxon>
        <taxon>eudicotyledons</taxon>
        <taxon>Gunneridae</taxon>
        <taxon>Pentapetalae</taxon>
        <taxon>rosids</taxon>
        <taxon>fabids</taxon>
        <taxon>Fabales</taxon>
        <taxon>Fabaceae</taxon>
        <taxon>Papilionoideae</taxon>
        <taxon>50 kb inversion clade</taxon>
        <taxon>NPAAA clade</taxon>
        <taxon>indigoferoid/millettioid clade</taxon>
        <taxon>Phaseoleae</taxon>
        <taxon>Mucuna</taxon>
    </lineage>
</organism>
<proteinExistence type="predicted"/>
<comment type="caution">
    <text evidence="1">The sequence shown here is derived from an EMBL/GenBank/DDBJ whole genome shotgun (WGS) entry which is preliminary data.</text>
</comment>
<dbReference type="EMBL" id="QJKJ01001962">
    <property type="protein sequence ID" value="RDY05012.1"/>
    <property type="molecule type" value="Genomic_DNA"/>
</dbReference>
<accession>A0A371HQI2</accession>
<name>A0A371HQI2_MUCPR</name>
<protein>
    <submittedName>
        <fullName evidence="1">Uncharacterized protein</fullName>
    </submittedName>
</protein>
<evidence type="ECO:0000313" key="2">
    <source>
        <dbReference type="Proteomes" id="UP000257109"/>
    </source>
</evidence>
<feature type="non-terminal residue" evidence="1">
    <location>
        <position position="1"/>
    </location>
</feature>
<keyword evidence="2" id="KW-1185">Reference proteome</keyword>
<gene>
    <name evidence="1" type="ORF">CR513_11197</name>
</gene>
<dbReference type="Proteomes" id="UP000257109">
    <property type="component" value="Unassembled WGS sequence"/>
</dbReference>
<sequence length="294" mass="32819">MTSWYLCGFIIVGDPGKTSQKIPLLLSRWILWIHANPRCTGRSTQGDLHLPIRYLCVHARVVWPVQCVEYVSTLHDKHLLRLTTYGMILIFGDSIMIKLYTSVSQTSRSIQSSNFVMQHLEAAIMDQFERPGRCLIAGSIGSPFSKTLINLSPLDHGVADLPRYQLRVIVDASLDPHKWNVWEPSALDNYFFPFIPLMGSSSYICCETNGRSSTGTVNGYNISDSSRSFHSSSLKCSHSGFFSFSLSPTPTPLIISPLRSRRDNFLYKSNVGTLPRAIQGGAHIPPRSKLVGNL</sequence>
<reference evidence="1" key="1">
    <citation type="submission" date="2018-05" db="EMBL/GenBank/DDBJ databases">
        <title>Draft genome of Mucuna pruriens seed.</title>
        <authorList>
            <person name="Nnadi N.E."/>
            <person name="Vos R."/>
            <person name="Hasami M.H."/>
            <person name="Devisetty U.K."/>
            <person name="Aguiy J.C."/>
        </authorList>
    </citation>
    <scope>NUCLEOTIDE SEQUENCE [LARGE SCALE GENOMIC DNA]</scope>
    <source>
        <strain evidence="1">JCA_2017</strain>
    </source>
</reference>
<dbReference type="AlphaFoldDB" id="A0A371HQI2"/>